<feature type="chain" id="PRO_5012824691" evidence="1">
    <location>
        <begin position="21"/>
        <end position="321"/>
    </location>
</feature>
<evidence type="ECO:0000256" key="1">
    <source>
        <dbReference type="SAM" id="SignalP"/>
    </source>
</evidence>
<gene>
    <name evidence="2" type="ORF">B5807_10454</name>
</gene>
<evidence type="ECO:0000313" key="2">
    <source>
        <dbReference type="EMBL" id="OSS44638.1"/>
    </source>
</evidence>
<proteinExistence type="predicted"/>
<dbReference type="Proteomes" id="UP000193240">
    <property type="component" value="Unassembled WGS sequence"/>
</dbReference>
<dbReference type="OMA" id="VGPYDEF"/>
<sequence length="321" mass="34960">MKHFSIVAAMLGLWSGSAFSVPDSRDTPAHVCNNCTNASTEPYVLAPAPWELKASVAYVVPMIGLTPDVPEKAFAPLERNSSYATSGQLLAGTGLMMVIRYSDSPVGPYDEFILIPGFYSNPKDGLVPRLRISRIYVSHKYTTWNGRNNWNIPKHLARFDWTTEADGTDTVKIYPHDTTAVNDETAGPSKMPFFQGAFKLLPLVGELVGLPLSTQILKVLGGVKLNPLTLASPPLPEGNGVYDELVGTDTWANTEFGLAGGLTKVGTIDLYQGEKGDQVGDTGKNAVGDEYFPNFWPGLPRYNAALRLTDATVLFQKPDRY</sequence>
<organism evidence="2 3">
    <name type="scientific">Epicoccum nigrum</name>
    <name type="common">Soil fungus</name>
    <name type="synonym">Epicoccum purpurascens</name>
    <dbReference type="NCBI Taxonomy" id="105696"/>
    <lineage>
        <taxon>Eukaryota</taxon>
        <taxon>Fungi</taxon>
        <taxon>Dikarya</taxon>
        <taxon>Ascomycota</taxon>
        <taxon>Pezizomycotina</taxon>
        <taxon>Dothideomycetes</taxon>
        <taxon>Pleosporomycetidae</taxon>
        <taxon>Pleosporales</taxon>
        <taxon>Pleosporineae</taxon>
        <taxon>Didymellaceae</taxon>
        <taxon>Epicoccum</taxon>
    </lineage>
</organism>
<protein>
    <submittedName>
        <fullName evidence="2">Uncharacterized protein</fullName>
    </submittedName>
</protein>
<keyword evidence="1" id="KW-0732">Signal</keyword>
<dbReference type="SUPFAM" id="SSF160104">
    <property type="entry name" value="Acetoacetate decarboxylase-like"/>
    <property type="match status" value="1"/>
</dbReference>
<evidence type="ECO:0000313" key="3">
    <source>
        <dbReference type="Proteomes" id="UP000193240"/>
    </source>
</evidence>
<accession>A0A1Y2LP06</accession>
<dbReference type="AlphaFoldDB" id="A0A1Y2LP06"/>
<dbReference type="Gene3D" id="2.40.400.10">
    <property type="entry name" value="Acetoacetate decarboxylase-like"/>
    <property type="match status" value="1"/>
</dbReference>
<dbReference type="PANTHER" id="PTHR40518">
    <property type="entry name" value="ACETOACETATE DECARBOXYLASE"/>
    <property type="match status" value="1"/>
</dbReference>
<feature type="signal peptide" evidence="1">
    <location>
        <begin position="1"/>
        <end position="20"/>
    </location>
</feature>
<reference evidence="2 3" key="1">
    <citation type="journal article" date="2017" name="Genome Announc.">
        <title>Genome sequence of the saprophytic ascomycete Epicoccum nigrum ICMP 19927 strain isolated from New Zealand.</title>
        <authorList>
            <person name="Fokin M."/>
            <person name="Fleetwood D."/>
            <person name="Weir B.S."/>
            <person name="Villas-Boas S.G."/>
        </authorList>
    </citation>
    <scope>NUCLEOTIDE SEQUENCE [LARGE SCALE GENOMIC DNA]</scope>
    <source>
        <strain evidence="2 3">ICMP 19927</strain>
    </source>
</reference>
<dbReference type="PANTHER" id="PTHR40518:SF1">
    <property type="entry name" value="ACETOACETATE DECARBOXYLASE"/>
    <property type="match status" value="1"/>
</dbReference>
<dbReference type="InParanoid" id="A0A1Y2LP06"/>
<dbReference type="InterPro" id="IPR023375">
    <property type="entry name" value="ADC_dom_sf"/>
</dbReference>
<keyword evidence="3" id="KW-1185">Reference proteome</keyword>
<name>A0A1Y2LP06_EPING</name>
<dbReference type="EMBL" id="KZ107856">
    <property type="protein sequence ID" value="OSS44638.1"/>
    <property type="molecule type" value="Genomic_DNA"/>
</dbReference>